<dbReference type="Proteomes" id="UP000202923">
    <property type="component" value="Genome"/>
</dbReference>
<name>A0A1B2IE70_9CAUD</name>
<dbReference type="RefSeq" id="YP_009278806.1">
    <property type="nucleotide sequence ID" value="NC_031010.1"/>
</dbReference>
<organism evidence="1 2">
    <name type="scientific">Erwinia phage vB_EamM_Kwan</name>
    <dbReference type="NCBI Taxonomy" id="1883374"/>
    <lineage>
        <taxon>Viruses</taxon>
        <taxon>Duplodnaviria</taxon>
        <taxon>Heunggongvirae</taxon>
        <taxon>Uroviricota</taxon>
        <taxon>Caudoviricetes</taxon>
        <taxon>Chimalliviridae</taxon>
        <taxon>Wellingtonvirus</taxon>
        <taxon>Wellingtonvirus wellington</taxon>
    </lineage>
</organism>
<proteinExistence type="predicted"/>
<dbReference type="KEGG" id="vg:29062045"/>
<dbReference type="EMBL" id="KX397369">
    <property type="protein sequence ID" value="ANZ49553.1"/>
    <property type="molecule type" value="Genomic_DNA"/>
</dbReference>
<dbReference type="GeneID" id="29062045"/>
<evidence type="ECO:0000313" key="1">
    <source>
        <dbReference type="EMBL" id="ANZ49553.1"/>
    </source>
</evidence>
<evidence type="ECO:0000313" key="2">
    <source>
        <dbReference type="Proteomes" id="UP000202923"/>
    </source>
</evidence>
<reference evidence="1 2" key="1">
    <citation type="submission" date="2016-06" db="EMBL/GenBank/DDBJ databases">
        <authorList>
            <person name="Kjaerup R.B."/>
            <person name="Dalgaard T.S."/>
            <person name="Juul-Madsen H.R."/>
        </authorList>
    </citation>
    <scope>NUCLEOTIDE SEQUENCE [LARGE SCALE GENOMIC DNA]</scope>
</reference>
<sequence>MKRVFIALALFMSAFAAQALTLEVPDVVKDGDAPKSNAQFWCNTKTTATGQCETVQVDQTFTYILVHQPGTEQCQAGRWSYINIDTSTGYRVHTKTNTCRGNIHAKLFTVDGKMAVVFLDDTTPVEIVYIK</sequence>
<protein>
    <submittedName>
        <fullName evidence="1">Uncharacterized protein</fullName>
    </submittedName>
</protein>
<gene>
    <name evidence="1" type="ORF">KWAN_201</name>
</gene>
<accession>A0A1B2IE70</accession>